<feature type="transmembrane region" description="Helical" evidence="3">
    <location>
        <begin position="271"/>
        <end position="287"/>
    </location>
</feature>
<dbReference type="PANTHER" id="PTHR43653:SF1">
    <property type="entry name" value="CYTOCHROME C-TYPE BIOGENESIS PROTEIN CCMF"/>
    <property type="match status" value="1"/>
</dbReference>
<dbReference type="GO" id="GO:0017004">
    <property type="term" value="P:cytochrome complex assembly"/>
    <property type="evidence" value="ECO:0007669"/>
    <property type="project" value="UniProtKB-KW"/>
</dbReference>
<dbReference type="GO" id="GO:0020037">
    <property type="term" value="F:heme binding"/>
    <property type="evidence" value="ECO:0007669"/>
    <property type="project" value="InterPro"/>
</dbReference>
<dbReference type="RefSeq" id="WP_098062738.1">
    <property type="nucleotide sequence ID" value="NZ_PDEP01000010.1"/>
</dbReference>
<feature type="transmembrane region" description="Helical" evidence="3">
    <location>
        <begin position="538"/>
        <end position="558"/>
    </location>
</feature>
<comment type="similarity">
    <text evidence="1">Belongs to the CcmF/CycK/Ccl1/NrfE/CcsA family.</text>
</comment>
<evidence type="ECO:0000259" key="5">
    <source>
        <dbReference type="Pfam" id="PF16327"/>
    </source>
</evidence>
<reference evidence="6 7" key="1">
    <citation type="submission" date="2017-10" db="EMBL/GenBank/DDBJ databases">
        <title>Draft genome of Longimonas halophila.</title>
        <authorList>
            <person name="Goh K.M."/>
            <person name="Shamsir M.S."/>
            <person name="Lim S.W."/>
        </authorList>
    </citation>
    <scope>NUCLEOTIDE SEQUENCE [LARGE SCALE GENOMIC DNA]</scope>
    <source>
        <strain evidence="6 7">KCTC 42399</strain>
    </source>
</reference>
<feature type="transmembrane region" description="Helical" evidence="3">
    <location>
        <begin position="791"/>
        <end position="811"/>
    </location>
</feature>
<feature type="transmembrane region" description="Helical" evidence="3">
    <location>
        <begin position="6"/>
        <end position="26"/>
    </location>
</feature>
<dbReference type="PRINTS" id="PR01410">
    <property type="entry name" value="CCBIOGENESIS"/>
</dbReference>
<dbReference type="PANTHER" id="PTHR43653">
    <property type="entry name" value="CYTOCHROME C ASSEMBLY PROTEIN-RELATED"/>
    <property type="match status" value="1"/>
</dbReference>
<feature type="transmembrane region" description="Helical" evidence="3">
    <location>
        <begin position="100"/>
        <end position="118"/>
    </location>
</feature>
<dbReference type="OrthoDB" id="9761451at2"/>
<proteinExistence type="inferred from homology"/>
<evidence type="ECO:0000256" key="3">
    <source>
        <dbReference type="SAM" id="Phobius"/>
    </source>
</evidence>
<sequence>MLGTVGELFIISAFVVCALSGIMFFWAAQSTSAGERRLWTRAGRWSWGAMSAGVLVASGILWYLLLNHQYQYAYVYQQTSNDLPLRYLISAFWAGQEGSFLLWALMMCGTGGLLISYVKRRYEAPVMAVVALCQAALLSMLVGLQLGDLPIGASPFMTLGEKFPTAPIFQDNPGFIPADGQGLNDLLQNPWMTIHPPVLFSGFSTMVVPFAFAIAALWKRKYTQWVRPAMPWTIFAILMLGIGIAMGGYWAYVTLSFGGYWAWDPVENSSLVPWLIGVAALHTMLVQKKSGSSHKAALILSILAYVFVVYSTFLTRSGILGDVSVHSFVDLGLYNQLLIWIVGMTVLGLGLFAWRYNELPEPENAPRIVSREFMIFSGAMVLAAISAVVILGTSTPIIGRIFQSQPSTVPLEFYNRWTLPLALGLVFLAGVGQLMWWNKMGVQHLNRVILKPLSAAAVATIAVLMLTPFAQQTVILPTDTPVQEFASAGFTEGLGVFWDTYGYALLLLMLVFGSFFSLFGNGMVLWRIGRGNPRMAGGAVTHIGFAIMMLGIVASSSFDRALPMLGEIRTTADIEDASRENFVLARGETRDVNGYEITYRDRTTNDYGRDEYILDVTDRQNRSYTVRPEAYESDDGQWFMHPGVKKFFEQDLFVSVTPRAATGIEEEASGGEFQLARGDSTVIGNDAYAIAFKGFDMELPNADVADDVQLSVGAIIEMTDLETNETRRLTPVYMITNQRTERYIEAQIEDWGIRLAFTKMDVDSGRANFAIDGVDVMPDDWVVVQAQVKPLISLVWIGFIMLSMGFVVALVRRVQDIRHRA</sequence>
<keyword evidence="3" id="KW-0812">Transmembrane</keyword>
<feature type="transmembrane region" description="Helical" evidence="3">
    <location>
        <begin position="501"/>
        <end position="526"/>
    </location>
</feature>
<dbReference type="AlphaFoldDB" id="A0A2H3NK87"/>
<dbReference type="GO" id="GO:0015232">
    <property type="term" value="F:heme transmembrane transporter activity"/>
    <property type="evidence" value="ECO:0007669"/>
    <property type="project" value="InterPro"/>
</dbReference>
<evidence type="ECO:0000313" key="7">
    <source>
        <dbReference type="Proteomes" id="UP000221024"/>
    </source>
</evidence>
<feature type="transmembrane region" description="Helical" evidence="3">
    <location>
        <begin position="417"/>
        <end position="437"/>
    </location>
</feature>
<feature type="transmembrane region" description="Helical" evidence="3">
    <location>
        <begin position="333"/>
        <end position="354"/>
    </location>
</feature>
<name>A0A2H3NK87_9BACT</name>
<dbReference type="Pfam" id="PF01578">
    <property type="entry name" value="Cytochrom_C_asm"/>
    <property type="match status" value="1"/>
</dbReference>
<feature type="transmembrane region" description="Helical" evidence="3">
    <location>
        <begin position="230"/>
        <end position="251"/>
    </location>
</feature>
<keyword evidence="3" id="KW-0472">Membrane</keyword>
<feature type="transmembrane region" description="Helical" evidence="3">
    <location>
        <begin position="47"/>
        <end position="65"/>
    </location>
</feature>
<dbReference type="Pfam" id="PF16327">
    <property type="entry name" value="CcmF_C"/>
    <property type="match status" value="1"/>
</dbReference>
<dbReference type="InterPro" id="IPR003567">
    <property type="entry name" value="Cyt_c_biogenesis"/>
</dbReference>
<feature type="transmembrane region" description="Helical" evidence="3">
    <location>
        <begin position="296"/>
        <end position="313"/>
    </location>
</feature>
<feature type="transmembrane region" description="Helical" evidence="3">
    <location>
        <begin position="449"/>
        <end position="470"/>
    </location>
</feature>
<dbReference type="InterPro" id="IPR002541">
    <property type="entry name" value="Cyt_c_assembly"/>
</dbReference>
<evidence type="ECO:0000313" key="6">
    <source>
        <dbReference type="EMBL" id="PEN06049.1"/>
    </source>
</evidence>
<keyword evidence="3" id="KW-1133">Transmembrane helix</keyword>
<keyword evidence="7" id="KW-1185">Reference proteome</keyword>
<keyword evidence="2" id="KW-0201">Cytochrome c-type biogenesis</keyword>
<dbReference type="EMBL" id="PDEP01000010">
    <property type="protein sequence ID" value="PEN06049.1"/>
    <property type="molecule type" value="Genomic_DNA"/>
</dbReference>
<feature type="transmembrane region" description="Helical" evidence="3">
    <location>
        <begin position="125"/>
        <end position="147"/>
    </location>
</feature>
<dbReference type="Proteomes" id="UP000221024">
    <property type="component" value="Unassembled WGS sequence"/>
</dbReference>
<comment type="caution">
    <text evidence="6">The sequence shown here is derived from an EMBL/GenBank/DDBJ whole genome shotgun (WGS) entry which is preliminary data.</text>
</comment>
<organism evidence="6 7">
    <name type="scientific">Longimonas halophila</name>
    <dbReference type="NCBI Taxonomy" id="1469170"/>
    <lineage>
        <taxon>Bacteria</taxon>
        <taxon>Pseudomonadati</taxon>
        <taxon>Rhodothermota</taxon>
        <taxon>Rhodothermia</taxon>
        <taxon>Rhodothermales</taxon>
        <taxon>Salisaetaceae</taxon>
        <taxon>Longimonas</taxon>
    </lineage>
</organism>
<evidence type="ECO:0000256" key="1">
    <source>
        <dbReference type="ARBA" id="ARBA00009186"/>
    </source>
</evidence>
<feature type="transmembrane region" description="Helical" evidence="3">
    <location>
        <begin position="198"/>
        <end position="218"/>
    </location>
</feature>
<evidence type="ECO:0000259" key="4">
    <source>
        <dbReference type="Pfam" id="PF01578"/>
    </source>
</evidence>
<feature type="transmembrane region" description="Helical" evidence="3">
    <location>
        <begin position="375"/>
        <end position="397"/>
    </location>
</feature>
<protein>
    <submittedName>
        <fullName evidence="6">Cytochrome C assembly protein</fullName>
    </submittedName>
</protein>
<feature type="domain" description="Cytochrome c-type biogenesis protein CcmF C-terminal" evidence="5">
    <location>
        <begin position="346"/>
        <end position="655"/>
    </location>
</feature>
<evidence type="ECO:0000256" key="2">
    <source>
        <dbReference type="ARBA" id="ARBA00022748"/>
    </source>
</evidence>
<feature type="domain" description="Cytochrome c assembly protein" evidence="4">
    <location>
        <begin position="94"/>
        <end position="317"/>
    </location>
</feature>
<gene>
    <name evidence="6" type="ORF">CRI93_11255</name>
</gene>
<accession>A0A2H3NK87</accession>
<dbReference type="InterPro" id="IPR032523">
    <property type="entry name" value="CcmF_C"/>
</dbReference>
<dbReference type="GO" id="GO:0016020">
    <property type="term" value="C:membrane"/>
    <property type="evidence" value="ECO:0007669"/>
    <property type="project" value="InterPro"/>
</dbReference>